<name>A0ABU9EKR5_LIMFS</name>
<accession>A0ABU9EKR5</accession>
<dbReference type="RefSeq" id="WP_006669809.1">
    <property type="nucleotide sequence ID" value="NZ_JBBWYZ010000010.1"/>
</dbReference>
<evidence type="ECO:0000313" key="2">
    <source>
        <dbReference type="Proteomes" id="UP001387447"/>
    </source>
</evidence>
<gene>
    <name evidence="1" type="ORF">AAEJ74_12875</name>
</gene>
<dbReference type="EMBL" id="JBBWYZ010000010">
    <property type="protein sequence ID" value="MEK9512554.1"/>
    <property type="molecule type" value="Genomic_DNA"/>
</dbReference>
<comment type="caution">
    <text evidence="1">The sequence shown here is derived from an EMBL/GenBank/DDBJ whole genome shotgun (WGS) entry which is preliminary data.</text>
</comment>
<proteinExistence type="predicted"/>
<evidence type="ECO:0000313" key="1">
    <source>
        <dbReference type="EMBL" id="MEK9512554.1"/>
    </source>
</evidence>
<sequence length="68" mass="7648">MSNAAKLPTVGGKGNYDESCARFLKAYQDFKGECPKGVTLKLQKSGTRYNLLLRARRLGDKIRLRCLK</sequence>
<dbReference type="Proteomes" id="UP001387447">
    <property type="component" value="Unassembled WGS sequence"/>
</dbReference>
<keyword evidence="2" id="KW-1185">Reference proteome</keyword>
<reference evidence="1 2" key="1">
    <citation type="journal article" date="2024" name="Front. Microbiol.">
        <title>Transcriptomic insights into the dominance of two phototrophs throughout the water column of a tropical hypersaline-alkaline crater lake (Dziani Dzaha, Mayotte).</title>
        <authorList>
            <person name="Duperron S."/>
            <person name="Halary S."/>
            <person name="Bouly J.-P."/>
            <person name="Roussel T."/>
            <person name="Hugoni M."/>
            <person name="Bruto M."/>
            <person name="Oger P."/>
            <person name="Duval C."/>
            <person name="Woo A."/>
            <person name="Jezequiel D."/>
            <person name="Ader M."/>
            <person name="Leboulanger C."/>
            <person name="Agogue H."/>
            <person name="Grossi V."/>
            <person name="Trousselier M."/>
            <person name="Bernard C."/>
        </authorList>
    </citation>
    <scope>NUCLEOTIDE SEQUENCE [LARGE SCALE GENOMIC DNA]</scope>
    <source>
        <strain evidence="1 2">PMC 851.14</strain>
    </source>
</reference>
<protein>
    <submittedName>
        <fullName evidence="1">Uncharacterized protein</fullName>
    </submittedName>
</protein>
<organism evidence="1 2">
    <name type="scientific">Limnospira fusiformis PMC 851.14</name>
    <dbReference type="NCBI Taxonomy" id="2219512"/>
    <lineage>
        <taxon>Bacteria</taxon>
        <taxon>Bacillati</taxon>
        <taxon>Cyanobacteriota</taxon>
        <taxon>Cyanophyceae</taxon>
        <taxon>Oscillatoriophycideae</taxon>
        <taxon>Oscillatoriales</taxon>
        <taxon>Sirenicapillariaceae</taxon>
        <taxon>Limnospira</taxon>
    </lineage>
</organism>